<dbReference type="EMBL" id="LR862142">
    <property type="protein sequence ID" value="CAD1822170.1"/>
    <property type="molecule type" value="Genomic_DNA"/>
</dbReference>
<sequence length="328" mass="35397">MAMQVGMGLSRVILLVGAGVTGSIVLRNGRFSDILAELQDMVKGLEKSREKGGDSDSDVHEALASQVRRLASEVRQIASSRPITILNGNSGQNRQIYKSGPSVQVSFLALIFAVTALIVPAATLGALGYGYMWWKGLSFSDLMYVTKRNMANAVSGMTKHLEQVSAALAATKRHLTQRIENLDGKLDEQKVLSGTIKKEVTDARLQLENLGSELSNIQQLVWNMDGKMNALVAKQNCSLAGVMYLLQFAEGKGGKMPDALQDGLKSVGKRFVGCGETKSLKGLQHISEVADSEEIVKAFKETITQNDVDSDSLDNFKGGLSRTASLKC</sequence>
<feature type="transmembrane region" description="Helical" evidence="2">
    <location>
        <begin position="107"/>
        <end position="134"/>
    </location>
</feature>
<keyword evidence="2" id="KW-0812">Transmembrane</keyword>
<feature type="coiled-coil region" evidence="1">
    <location>
        <begin position="172"/>
        <end position="220"/>
    </location>
</feature>
<keyword evidence="2" id="KW-1133">Transmembrane helix</keyword>
<keyword evidence="1" id="KW-0175">Coiled coil</keyword>
<evidence type="ECO:0000313" key="4">
    <source>
        <dbReference type="EMBL" id="CAD1822170.1"/>
    </source>
</evidence>
<dbReference type="AlphaFoldDB" id="A0A6V7NU86"/>
<evidence type="ECO:0000256" key="1">
    <source>
        <dbReference type="SAM" id="Coils"/>
    </source>
</evidence>
<organism evidence="4">
    <name type="scientific">Ananas comosus var. bracteatus</name>
    <name type="common">red pineapple</name>
    <dbReference type="NCBI Taxonomy" id="296719"/>
    <lineage>
        <taxon>Eukaryota</taxon>
        <taxon>Viridiplantae</taxon>
        <taxon>Streptophyta</taxon>
        <taxon>Embryophyta</taxon>
        <taxon>Tracheophyta</taxon>
        <taxon>Spermatophyta</taxon>
        <taxon>Magnoliopsida</taxon>
        <taxon>Liliopsida</taxon>
        <taxon>Poales</taxon>
        <taxon>Bromeliaceae</taxon>
        <taxon>Bromelioideae</taxon>
        <taxon>Ananas</taxon>
    </lineage>
</organism>
<protein>
    <recommendedName>
        <fullName evidence="3">DUF1664 domain-containing protein</fullName>
    </recommendedName>
</protein>
<dbReference type="Pfam" id="PF07889">
    <property type="entry name" value="DUF1664"/>
    <property type="match status" value="1"/>
</dbReference>
<dbReference type="InterPro" id="IPR012458">
    <property type="entry name" value="DUF1664"/>
</dbReference>
<dbReference type="PANTHER" id="PTHR46667:SF6">
    <property type="entry name" value="OS01G0185100 PROTEIN"/>
    <property type="match status" value="1"/>
</dbReference>
<feature type="domain" description="DUF1664" evidence="3">
    <location>
        <begin position="115"/>
        <end position="235"/>
    </location>
</feature>
<reference evidence="4" key="1">
    <citation type="submission" date="2020-07" db="EMBL/GenBank/DDBJ databases">
        <authorList>
            <person name="Lin J."/>
        </authorList>
    </citation>
    <scope>NUCLEOTIDE SEQUENCE</scope>
</reference>
<accession>A0A6V7NU86</accession>
<evidence type="ECO:0000256" key="2">
    <source>
        <dbReference type="SAM" id="Phobius"/>
    </source>
</evidence>
<gene>
    <name evidence="4" type="ORF">CB5_LOCUS5381</name>
</gene>
<feature type="transmembrane region" description="Helical" evidence="2">
    <location>
        <begin position="6"/>
        <end position="26"/>
    </location>
</feature>
<dbReference type="PANTHER" id="PTHR46667">
    <property type="entry name" value="OS05G0182700 PROTEIN"/>
    <property type="match status" value="1"/>
</dbReference>
<proteinExistence type="predicted"/>
<evidence type="ECO:0000259" key="3">
    <source>
        <dbReference type="Pfam" id="PF07889"/>
    </source>
</evidence>
<keyword evidence="2" id="KW-0472">Membrane</keyword>
<name>A0A6V7NU86_ANACO</name>